<proteinExistence type="predicted"/>
<feature type="signal peptide" evidence="2">
    <location>
        <begin position="1"/>
        <end position="20"/>
    </location>
</feature>
<feature type="chain" id="PRO_5046325174" evidence="2">
    <location>
        <begin position="21"/>
        <end position="258"/>
    </location>
</feature>
<accession>A0ABX1CR42</accession>
<feature type="region of interest" description="Disordered" evidence="1">
    <location>
        <begin position="239"/>
        <end position="258"/>
    </location>
</feature>
<reference evidence="3 4" key="1">
    <citation type="submission" date="2020-03" db="EMBL/GenBank/DDBJ databases">
        <authorList>
            <person name="Wang L."/>
            <person name="He N."/>
            <person name="Li Y."/>
            <person name="Fang Y."/>
            <person name="Zhang F."/>
        </authorList>
    </citation>
    <scope>NUCLEOTIDE SEQUENCE [LARGE SCALE GENOMIC DNA]</scope>
    <source>
        <strain evidence="3 4">36D10-4-7</strain>
    </source>
</reference>
<keyword evidence="4" id="KW-1185">Reference proteome</keyword>
<evidence type="ECO:0000313" key="3">
    <source>
        <dbReference type="EMBL" id="NJR79128.1"/>
    </source>
</evidence>
<protein>
    <submittedName>
        <fullName evidence="3">DUF2059 domain-containing protein</fullName>
    </submittedName>
</protein>
<evidence type="ECO:0000256" key="1">
    <source>
        <dbReference type="SAM" id="MobiDB-lite"/>
    </source>
</evidence>
<evidence type="ECO:0000313" key="4">
    <source>
        <dbReference type="Proteomes" id="UP000732399"/>
    </source>
</evidence>
<name>A0ABX1CR42_9SPHN</name>
<dbReference type="EMBL" id="JAAVJH010000006">
    <property type="protein sequence ID" value="NJR79128.1"/>
    <property type="molecule type" value="Genomic_DNA"/>
</dbReference>
<organism evidence="3 4">
    <name type="scientific">Sphingomonas corticis</name>
    <dbReference type="NCBI Taxonomy" id="2722791"/>
    <lineage>
        <taxon>Bacteria</taxon>
        <taxon>Pseudomonadati</taxon>
        <taxon>Pseudomonadota</taxon>
        <taxon>Alphaproteobacteria</taxon>
        <taxon>Sphingomonadales</taxon>
        <taxon>Sphingomonadaceae</taxon>
        <taxon>Sphingomonas</taxon>
    </lineage>
</organism>
<evidence type="ECO:0000256" key="2">
    <source>
        <dbReference type="SAM" id="SignalP"/>
    </source>
</evidence>
<keyword evidence="2" id="KW-0732">Signal</keyword>
<dbReference type="Proteomes" id="UP000732399">
    <property type="component" value="Unassembled WGS sequence"/>
</dbReference>
<comment type="caution">
    <text evidence="3">The sequence shown here is derived from an EMBL/GenBank/DDBJ whole genome shotgun (WGS) entry which is preliminary data.</text>
</comment>
<gene>
    <name evidence="3" type="ORF">HBH26_11070</name>
</gene>
<sequence length="258" mass="27514">MARRLLLAAAVAAAVPSAAAQAPVVPAAAPSVPAAPAIDPQRLALATVVVDKVFPVGTYKRLMGGTMDRMLGSIVDTAGALPMRQLAAIGGMDEAEASKLPQASLAQVMEIYDPHYRERTRIGMRAMMDAMSVTMTRLEPRVRSGLARAYARKFDLGQLRDLDAFFRTATGSYYAAESMGIYMDPELMAEMQAFAPELLKDLPAMAKTAEAATAALPKPRRMADLSPAERKRLAALLRVEDDALSDPPATSLPNGTTP</sequence>